<dbReference type="EMBL" id="JACCCZ010000001">
    <property type="protein sequence ID" value="NYG02152.1"/>
    <property type="molecule type" value="Genomic_DNA"/>
</dbReference>
<evidence type="ECO:0008006" key="3">
    <source>
        <dbReference type="Google" id="ProtNLM"/>
    </source>
</evidence>
<name>A0A852W9R6_PSEA5</name>
<organism evidence="1 2">
    <name type="scientific">Pseudonocardia alni</name>
    <name type="common">Amycolata alni</name>
    <dbReference type="NCBI Taxonomy" id="33907"/>
    <lineage>
        <taxon>Bacteria</taxon>
        <taxon>Bacillati</taxon>
        <taxon>Actinomycetota</taxon>
        <taxon>Actinomycetes</taxon>
        <taxon>Pseudonocardiales</taxon>
        <taxon>Pseudonocardiaceae</taxon>
        <taxon>Pseudonocardia</taxon>
    </lineage>
</organism>
<dbReference type="GeneID" id="98052199"/>
<evidence type="ECO:0000313" key="1">
    <source>
        <dbReference type="EMBL" id="NYG02152.1"/>
    </source>
</evidence>
<dbReference type="AlphaFoldDB" id="A0A852W9R6"/>
<accession>A0A852W9R6</accession>
<dbReference type="RefSeq" id="WP_218899278.1">
    <property type="nucleotide sequence ID" value="NZ_BAAAJZ010000001.1"/>
</dbReference>
<dbReference type="Proteomes" id="UP000549695">
    <property type="component" value="Unassembled WGS sequence"/>
</dbReference>
<reference evidence="1 2" key="1">
    <citation type="submission" date="2020-07" db="EMBL/GenBank/DDBJ databases">
        <title>Sequencing the genomes of 1000 actinobacteria strains.</title>
        <authorList>
            <person name="Klenk H.-P."/>
        </authorList>
    </citation>
    <scope>NUCLEOTIDE SEQUENCE [LARGE SCALE GENOMIC DNA]</scope>
    <source>
        <strain evidence="1 2">DSM 44749</strain>
    </source>
</reference>
<proteinExistence type="predicted"/>
<keyword evidence="2" id="KW-1185">Reference proteome</keyword>
<gene>
    <name evidence="1" type="ORF">HDA37_002437</name>
</gene>
<evidence type="ECO:0000313" key="2">
    <source>
        <dbReference type="Proteomes" id="UP000549695"/>
    </source>
</evidence>
<comment type="caution">
    <text evidence="1">The sequence shown here is derived from an EMBL/GenBank/DDBJ whole genome shotgun (WGS) entry which is preliminary data.</text>
</comment>
<dbReference type="Gene3D" id="3.10.450.50">
    <property type="match status" value="1"/>
</dbReference>
<sequence length="113" mass="12134">MSTAEWEALPESVKTFMTALGSREFDRALATFASDAVVTDDGRDHAGTDEIRAWLATAVTEYTYTAEFAGASTTTGGVDVGQHLEGDFPGGVVDLNYRFTVDGAVIRRLVIEP</sequence>
<dbReference type="SUPFAM" id="SSF54427">
    <property type="entry name" value="NTF2-like"/>
    <property type="match status" value="1"/>
</dbReference>
<protein>
    <recommendedName>
        <fullName evidence="3">SnoaL-like domain-containing protein</fullName>
    </recommendedName>
</protein>
<dbReference type="InterPro" id="IPR032710">
    <property type="entry name" value="NTF2-like_dom_sf"/>
</dbReference>